<protein>
    <submittedName>
        <fullName evidence="1">9942_t:CDS:1</fullName>
    </submittedName>
</protein>
<reference evidence="1" key="1">
    <citation type="submission" date="2021-06" db="EMBL/GenBank/DDBJ databases">
        <authorList>
            <person name="Kallberg Y."/>
            <person name="Tangrot J."/>
            <person name="Rosling A."/>
        </authorList>
    </citation>
    <scope>NUCLEOTIDE SEQUENCE</scope>
    <source>
        <strain evidence="1">CL356</strain>
    </source>
</reference>
<evidence type="ECO:0000313" key="1">
    <source>
        <dbReference type="EMBL" id="CAG8619986.1"/>
    </source>
</evidence>
<comment type="caution">
    <text evidence="1">The sequence shown here is derived from an EMBL/GenBank/DDBJ whole genome shotgun (WGS) entry which is preliminary data.</text>
</comment>
<keyword evidence="2" id="KW-1185">Reference proteome</keyword>
<organism evidence="1 2">
    <name type="scientific">Acaulospora colombiana</name>
    <dbReference type="NCBI Taxonomy" id="27376"/>
    <lineage>
        <taxon>Eukaryota</taxon>
        <taxon>Fungi</taxon>
        <taxon>Fungi incertae sedis</taxon>
        <taxon>Mucoromycota</taxon>
        <taxon>Glomeromycotina</taxon>
        <taxon>Glomeromycetes</taxon>
        <taxon>Diversisporales</taxon>
        <taxon>Acaulosporaceae</taxon>
        <taxon>Acaulospora</taxon>
    </lineage>
</organism>
<proteinExistence type="predicted"/>
<gene>
    <name evidence="1" type="ORF">ACOLOM_LOCUS7300</name>
</gene>
<accession>A0ACA9MYC2</accession>
<feature type="non-terminal residue" evidence="1">
    <location>
        <position position="50"/>
    </location>
</feature>
<dbReference type="Proteomes" id="UP000789525">
    <property type="component" value="Unassembled WGS sequence"/>
</dbReference>
<evidence type="ECO:0000313" key="2">
    <source>
        <dbReference type="Proteomes" id="UP000789525"/>
    </source>
</evidence>
<sequence length="50" mass="5158">MVGETVCKAEFDGVFTELEGVCSLNGEVTNGVVAEGVGEVEVGREEVEPG</sequence>
<name>A0ACA9MYC2_9GLOM</name>
<dbReference type="EMBL" id="CAJVPT010016556">
    <property type="protein sequence ID" value="CAG8619986.1"/>
    <property type="molecule type" value="Genomic_DNA"/>
</dbReference>